<dbReference type="Pfam" id="PF23191">
    <property type="entry name" value="WHD_MCM3_C"/>
    <property type="match status" value="1"/>
</dbReference>
<dbReference type="STRING" id="31234.E3NCJ2"/>
<keyword evidence="16" id="KW-1185">Reference proteome</keyword>
<dbReference type="PROSITE" id="PS50051">
    <property type="entry name" value="MCM_2"/>
    <property type="match status" value="1"/>
</dbReference>
<name>E3NCJ2_CAERE</name>
<dbReference type="Gene3D" id="2.20.28.10">
    <property type="match status" value="1"/>
</dbReference>
<dbReference type="PROSITE" id="PS00847">
    <property type="entry name" value="MCM_1"/>
    <property type="match status" value="1"/>
</dbReference>
<dbReference type="EMBL" id="WUAV01000005">
    <property type="protein sequence ID" value="KAF1750815.1"/>
    <property type="molecule type" value="Genomic_DNA"/>
</dbReference>
<dbReference type="Pfam" id="PF00493">
    <property type="entry name" value="MCM"/>
    <property type="match status" value="1"/>
</dbReference>
<dbReference type="InterPro" id="IPR008046">
    <property type="entry name" value="Mcm3"/>
</dbReference>
<dbReference type="EC" id="3.6.4.12" evidence="11"/>
<dbReference type="GO" id="GO:0017116">
    <property type="term" value="F:single-stranded DNA helicase activity"/>
    <property type="evidence" value="ECO:0007669"/>
    <property type="project" value="TreeGrafter"/>
</dbReference>
<feature type="domain" description="MCM C-terminal AAA(+) ATPase" evidence="13">
    <location>
        <begin position="298"/>
        <end position="504"/>
    </location>
</feature>
<dbReference type="InterPro" id="IPR001208">
    <property type="entry name" value="MCM_dom"/>
</dbReference>
<dbReference type="AlphaFoldDB" id="E3NCJ2"/>
<dbReference type="SUPFAM" id="SSF50249">
    <property type="entry name" value="Nucleic acid-binding proteins"/>
    <property type="match status" value="1"/>
</dbReference>
<dbReference type="FunCoup" id="E3NCJ2">
    <property type="interactions" value="2168"/>
</dbReference>
<protein>
    <recommendedName>
        <fullName evidence="11">DNA replication licensing factor MCM3</fullName>
        <ecNumber evidence="11">3.6.4.12</ecNumber>
    </recommendedName>
</protein>
<dbReference type="InterPro" id="IPR041562">
    <property type="entry name" value="MCM_lid"/>
</dbReference>
<dbReference type="Gene3D" id="2.40.50.140">
    <property type="entry name" value="Nucleic acid-binding proteins"/>
    <property type="match status" value="1"/>
</dbReference>
<evidence type="ECO:0000259" key="13">
    <source>
        <dbReference type="PROSITE" id="PS50051"/>
    </source>
</evidence>
<dbReference type="Proteomes" id="UP000483820">
    <property type="component" value="Chromosome V"/>
</dbReference>
<feature type="compositionally biased region" description="Polar residues" evidence="12">
    <location>
        <begin position="717"/>
        <end position="731"/>
    </location>
</feature>
<evidence type="ECO:0000256" key="11">
    <source>
        <dbReference type="RuleBase" id="RU368061"/>
    </source>
</evidence>
<dbReference type="InterPro" id="IPR027417">
    <property type="entry name" value="P-loop_NTPase"/>
</dbReference>
<comment type="function">
    <text evidence="11">Acts as component of the MCM2-7 complex (MCM complex) which is the replicative helicase essential for 'once per cell cycle' DNA replication initiation and elongation in eukaryotic cells. The active ATPase sites in the MCM2-7 ring are formed through the interaction surfaces of two neighboring subunits such that a critical structure of a conserved arginine finger motif is provided in trans relative to the ATP-binding site of the Walker A box of the adjacent subunit. The six ATPase active sites, however, are likely to contribute differentially to the complex helicase activity.</text>
</comment>
<evidence type="ECO:0000256" key="8">
    <source>
        <dbReference type="ARBA" id="ARBA00023125"/>
    </source>
</evidence>
<dbReference type="GO" id="GO:0005524">
    <property type="term" value="F:ATP binding"/>
    <property type="evidence" value="ECO:0007669"/>
    <property type="project" value="UniProtKB-UniRule"/>
</dbReference>
<feature type="compositionally biased region" description="Acidic residues" evidence="12">
    <location>
        <begin position="674"/>
        <end position="690"/>
    </location>
</feature>
<dbReference type="RefSeq" id="XP_003093874.1">
    <property type="nucleotide sequence ID" value="XM_003093826.1"/>
</dbReference>
<proteinExistence type="inferred from homology"/>
<evidence type="ECO:0000256" key="4">
    <source>
        <dbReference type="ARBA" id="ARBA00022741"/>
    </source>
</evidence>
<dbReference type="SUPFAM" id="SSF52540">
    <property type="entry name" value="P-loop containing nucleoside triphosphate hydrolases"/>
    <property type="match status" value="1"/>
</dbReference>
<reference evidence="14" key="1">
    <citation type="submission" date="2007-07" db="EMBL/GenBank/DDBJ databases">
        <title>PCAP assembly of the Caenorhabditis remanei genome.</title>
        <authorList>
            <consortium name="The Caenorhabditis remanei Sequencing Consortium"/>
            <person name="Wilson R.K."/>
        </authorList>
    </citation>
    <scope>NUCLEOTIDE SEQUENCE [LARGE SCALE GENOMIC DNA]</scope>
    <source>
        <strain evidence="14">PB4641</strain>
    </source>
</reference>
<dbReference type="SMART" id="SM00350">
    <property type="entry name" value="MCM"/>
    <property type="match status" value="1"/>
</dbReference>
<evidence type="ECO:0000256" key="10">
    <source>
        <dbReference type="RuleBase" id="RU004070"/>
    </source>
</evidence>
<dbReference type="CTD" id="9811338"/>
<dbReference type="InterPro" id="IPR027925">
    <property type="entry name" value="MCM_N"/>
</dbReference>
<organism evidence="16">
    <name type="scientific">Caenorhabditis remanei</name>
    <name type="common">Caenorhabditis vulgaris</name>
    <dbReference type="NCBI Taxonomy" id="31234"/>
    <lineage>
        <taxon>Eukaryota</taxon>
        <taxon>Metazoa</taxon>
        <taxon>Ecdysozoa</taxon>
        <taxon>Nematoda</taxon>
        <taxon>Chromadorea</taxon>
        <taxon>Rhabditida</taxon>
        <taxon>Rhabditina</taxon>
        <taxon>Rhabditomorpha</taxon>
        <taxon>Rhabditoidea</taxon>
        <taxon>Rhabditidae</taxon>
        <taxon>Peloderinae</taxon>
        <taxon>Caenorhabditis</taxon>
    </lineage>
</organism>
<keyword evidence="8 10" id="KW-0238">DNA-binding</keyword>
<comment type="similarity">
    <text evidence="2 10">Belongs to the MCM family.</text>
</comment>
<evidence type="ECO:0000256" key="2">
    <source>
        <dbReference type="ARBA" id="ARBA00008010"/>
    </source>
</evidence>
<dbReference type="GO" id="GO:0016787">
    <property type="term" value="F:hydrolase activity"/>
    <property type="evidence" value="ECO:0007669"/>
    <property type="project" value="UniProtKB-KW"/>
</dbReference>
<feature type="region of interest" description="Disordered" evidence="12">
    <location>
        <begin position="657"/>
        <end position="739"/>
    </location>
</feature>
<dbReference type="InterPro" id="IPR033762">
    <property type="entry name" value="MCM_OB"/>
</dbReference>
<dbReference type="CDD" id="cd17754">
    <property type="entry name" value="MCM3"/>
    <property type="match status" value="1"/>
</dbReference>
<keyword evidence="4 10" id="KW-0547">Nucleotide-binding</keyword>
<evidence type="ECO:0000313" key="17">
    <source>
        <dbReference type="Proteomes" id="UP000483820"/>
    </source>
</evidence>
<dbReference type="OMA" id="NVYPQED"/>
<dbReference type="GO" id="GO:0045120">
    <property type="term" value="C:pronucleus"/>
    <property type="evidence" value="ECO:0007669"/>
    <property type="project" value="EnsemblMetazoa"/>
</dbReference>
<dbReference type="InterPro" id="IPR018525">
    <property type="entry name" value="MCM_CS"/>
</dbReference>
<evidence type="ECO:0000256" key="5">
    <source>
        <dbReference type="ARBA" id="ARBA00022801"/>
    </source>
</evidence>
<dbReference type="Gene3D" id="3.30.1640.10">
    <property type="entry name" value="mini-chromosome maintenance (MCM) complex, chain A, domain 1"/>
    <property type="match status" value="1"/>
</dbReference>
<dbReference type="GO" id="GO:0000793">
    <property type="term" value="C:condensed chromosome"/>
    <property type="evidence" value="ECO:0007669"/>
    <property type="project" value="EnsemblMetazoa"/>
</dbReference>
<reference evidence="15 17" key="2">
    <citation type="submission" date="2019-12" db="EMBL/GenBank/DDBJ databases">
        <title>Chromosome-level assembly of the Caenorhabditis remanei genome.</title>
        <authorList>
            <person name="Teterina A.A."/>
            <person name="Willis J.H."/>
            <person name="Phillips P.C."/>
        </authorList>
    </citation>
    <scope>NUCLEOTIDE SEQUENCE [LARGE SCALE GENOMIC DNA]</scope>
    <source>
        <strain evidence="15 17">PX506</strain>
        <tissue evidence="15">Whole organism</tissue>
    </source>
</reference>
<evidence type="ECO:0000313" key="15">
    <source>
        <dbReference type="EMBL" id="KAF1750815.1"/>
    </source>
</evidence>
<evidence type="ECO:0000256" key="1">
    <source>
        <dbReference type="ARBA" id="ARBA00004123"/>
    </source>
</evidence>
<dbReference type="GeneID" id="9811338"/>
<dbReference type="InterPro" id="IPR012340">
    <property type="entry name" value="NA-bd_OB-fold"/>
</dbReference>
<gene>
    <name evidence="14" type="primary">Cre-mcm-3</name>
    <name evidence="14" type="ORF">CRE_18198</name>
    <name evidence="15" type="ORF">GCK72_017366</name>
</gene>
<dbReference type="InterPro" id="IPR031327">
    <property type="entry name" value="MCM"/>
</dbReference>
<dbReference type="Pfam" id="PF17855">
    <property type="entry name" value="MCM_lid"/>
    <property type="match status" value="1"/>
</dbReference>
<dbReference type="PRINTS" id="PR01659">
    <property type="entry name" value="MCMPROTEIN3"/>
</dbReference>
<dbReference type="PANTHER" id="PTHR11630:SF46">
    <property type="entry name" value="DNA REPLICATION LICENSING FACTOR MCM3-RELATED"/>
    <property type="match status" value="1"/>
</dbReference>
<evidence type="ECO:0000313" key="16">
    <source>
        <dbReference type="Proteomes" id="UP000008281"/>
    </source>
</evidence>
<dbReference type="Pfam" id="PF17207">
    <property type="entry name" value="MCM_OB"/>
    <property type="match status" value="1"/>
</dbReference>
<dbReference type="GO" id="GO:0000727">
    <property type="term" value="P:double-strand break repair via break-induced replication"/>
    <property type="evidence" value="ECO:0007669"/>
    <property type="project" value="TreeGrafter"/>
</dbReference>
<dbReference type="KEGG" id="crq:GCK72_017366"/>
<dbReference type="Proteomes" id="UP000008281">
    <property type="component" value="Unassembled WGS sequence"/>
</dbReference>
<keyword evidence="5 11" id="KW-0378">Hydrolase</keyword>
<comment type="catalytic activity">
    <reaction evidence="11">
        <text>ATP + H2O = ADP + phosphate + H(+)</text>
        <dbReference type="Rhea" id="RHEA:13065"/>
        <dbReference type="ChEBI" id="CHEBI:15377"/>
        <dbReference type="ChEBI" id="CHEBI:15378"/>
        <dbReference type="ChEBI" id="CHEBI:30616"/>
        <dbReference type="ChEBI" id="CHEBI:43474"/>
        <dbReference type="ChEBI" id="CHEBI:456216"/>
        <dbReference type="EC" id="3.6.4.12"/>
    </reaction>
</comment>
<dbReference type="InterPro" id="IPR003593">
    <property type="entry name" value="AAA+_ATPase"/>
</dbReference>
<evidence type="ECO:0000256" key="9">
    <source>
        <dbReference type="ARBA" id="ARBA00023242"/>
    </source>
</evidence>
<keyword evidence="7 10" id="KW-0067">ATP-binding</keyword>
<dbReference type="GO" id="GO:0042555">
    <property type="term" value="C:MCM complex"/>
    <property type="evidence" value="ECO:0007669"/>
    <property type="project" value="UniProtKB-UniRule"/>
</dbReference>
<dbReference type="GO" id="GO:0003697">
    <property type="term" value="F:single-stranded DNA binding"/>
    <property type="evidence" value="ECO:0007669"/>
    <property type="project" value="TreeGrafter"/>
</dbReference>
<evidence type="ECO:0000256" key="12">
    <source>
        <dbReference type="SAM" id="MobiDB-lite"/>
    </source>
</evidence>
<dbReference type="HOGENOM" id="CLU_000995_6_0_1"/>
<accession>E3NCJ2</accession>
<dbReference type="Gene3D" id="3.40.50.300">
    <property type="entry name" value="P-loop containing nucleotide triphosphate hydrolases"/>
    <property type="match status" value="1"/>
</dbReference>
<dbReference type="GO" id="GO:0006271">
    <property type="term" value="P:DNA strand elongation involved in DNA replication"/>
    <property type="evidence" value="ECO:0007669"/>
    <property type="project" value="TreeGrafter"/>
</dbReference>
<sequence length="814" mass="90659">MDGHNDGMFIDRAEDARKQEITEQYLNFLDNQSDTHHYRQKIVKMMNDGESRLVMNLDEIRESMPERAEGLLTQSVLEMNCLQAALEMAINRSDVQAIVKTGFHVGFEGTFGERHVNPRTLKSTYLGNLVCCEGIVTKCSSVRQKLLTSVHYCPATNKVLEKKFADFTMLDTIVTNNAYPTEDENKNPLETEFGHSVYKDHQTFTIQELPESAPAGQLPRAVDCVADLDLADRVKPGDRVRIIGVFRVLPNKQNGVSSGSFRSIIILNHIQMLSKEIVPHFEPQEVKDIRKISKSREPFELLARSLAPSICGHEETKKALLCLLLGGMEKILNNGSRLRGDINVLLIGDPSVAKSQLLRYVLRMAPRAITTTGRGSSGVGLTAAVTTDPDSGERRLEAGAMVLADRGVVCIDEFDKMSDIDRTAIHEVMEQGRVTISKAGIHAKLNARCSVLAAANPVYGRYNPFKSPMENIGMQDSLLSRFDLIFVLLDEHDADQDAVVAGHVLKLHTFRAQGEADGTVMPMGGGVETISTINMETKKASSSIYEENTQWTGDQNSKILTMDFMRKYIHLAKGVKPTLTDEATAFISEVYADIRSYDIAKTDQERTMPVTARQLETLIRLSTAIAKVRFSKTVSKEDAKKAYDLLHFACFKEKPKARQEYEKNKRGPRHHDIDDEENEPSDEEPEDMTDEPGSSSVPTAATPRRGVRRRAADDDSQSSMNDTTVTESQPTAKRARTGPAAIGVDRYKDLRKYVRKAFDDIGQTDDMVDLQVITDSIQAQAGNNKFTEDELQAGYEQLENDNAAMIADDKITLI</sequence>
<keyword evidence="6 11" id="KW-0347">Helicase</keyword>
<dbReference type="SMART" id="SM00382">
    <property type="entry name" value="AAA"/>
    <property type="match status" value="1"/>
</dbReference>
<dbReference type="InterPro" id="IPR056575">
    <property type="entry name" value="WH_MCM3_C"/>
</dbReference>
<dbReference type="eggNOG" id="KOG0479">
    <property type="taxonomic scope" value="Eukaryota"/>
</dbReference>
<dbReference type="Pfam" id="PF14551">
    <property type="entry name" value="MCM_N"/>
    <property type="match status" value="1"/>
</dbReference>
<comment type="subcellular location">
    <subcellularLocation>
        <location evidence="1 11">Nucleus</location>
    </subcellularLocation>
</comment>
<evidence type="ECO:0000256" key="3">
    <source>
        <dbReference type="ARBA" id="ARBA00022705"/>
    </source>
</evidence>
<dbReference type="GO" id="GO:1902975">
    <property type="term" value="P:mitotic DNA replication initiation"/>
    <property type="evidence" value="ECO:0007669"/>
    <property type="project" value="TreeGrafter"/>
</dbReference>
<dbReference type="PRINTS" id="PR01657">
    <property type="entry name" value="MCMFAMILY"/>
</dbReference>
<comment type="subunit">
    <text evidence="11">Component of the MCM2-7 complex.</text>
</comment>
<feature type="compositionally biased region" description="Basic and acidic residues" evidence="12">
    <location>
        <begin position="657"/>
        <end position="673"/>
    </location>
</feature>
<keyword evidence="9 11" id="KW-0539">Nucleus</keyword>
<dbReference type="OrthoDB" id="1882346at2759"/>
<keyword evidence="3 11" id="KW-0235">DNA replication</keyword>
<evidence type="ECO:0000256" key="7">
    <source>
        <dbReference type="ARBA" id="ARBA00022840"/>
    </source>
</evidence>
<dbReference type="EMBL" id="DS268597">
    <property type="protein sequence ID" value="EFO92815.1"/>
    <property type="molecule type" value="Genomic_DNA"/>
</dbReference>
<dbReference type="PANTHER" id="PTHR11630">
    <property type="entry name" value="DNA REPLICATION LICENSING FACTOR MCM FAMILY MEMBER"/>
    <property type="match status" value="1"/>
</dbReference>
<evidence type="ECO:0000256" key="6">
    <source>
        <dbReference type="ARBA" id="ARBA00022806"/>
    </source>
</evidence>
<evidence type="ECO:0000313" key="14">
    <source>
        <dbReference type="EMBL" id="EFO92815.1"/>
    </source>
</evidence>